<keyword evidence="10" id="KW-1185">Reference proteome</keyword>
<dbReference type="OrthoDB" id="9804143at2"/>
<evidence type="ECO:0000256" key="2">
    <source>
        <dbReference type="ARBA" id="ARBA00022475"/>
    </source>
</evidence>
<dbReference type="NCBIfam" id="TIGR01695">
    <property type="entry name" value="murJ_mviN"/>
    <property type="match status" value="1"/>
</dbReference>
<dbReference type="GO" id="GO:0015648">
    <property type="term" value="F:lipid-linked peptidoglycan transporter activity"/>
    <property type="evidence" value="ECO:0007669"/>
    <property type="project" value="TreeGrafter"/>
</dbReference>
<dbReference type="AlphaFoldDB" id="A0A1C0YI23"/>
<evidence type="ECO:0000256" key="5">
    <source>
        <dbReference type="ARBA" id="ARBA00022984"/>
    </source>
</evidence>
<feature type="transmembrane region" description="Helical" evidence="8">
    <location>
        <begin position="303"/>
        <end position="321"/>
    </location>
</feature>
<feature type="transmembrane region" description="Helical" evidence="8">
    <location>
        <begin position="153"/>
        <end position="173"/>
    </location>
</feature>
<keyword evidence="5" id="KW-0573">Peptidoglycan synthesis</keyword>
<sequence>MNKFIKIVGAVAVINIVARLFGFFREMVIGYQYGSTHVADSIFTAYLLPNFLYLVVGGAFTTAVISIYNRKTTDQAQFVKQSFTIVVVSLTVMTVAIMAFTEPLMHLFNIDEKGPEAFDLAVNLFYWMMPSSILLALASWYSGMLNIHDKFHLSSFAILLYNVLFLIIAVGLSFVIGPVAYGISALLSALVMVYYVAKGYRKLDSFPVGLSFKRNQSTRDLWIMVWPIMIGGASIQIYAMLQRFFAGPLGEGAISAVNYASKLTQFPQAILITAVTTVIYPILSKKEAEDDFESIKMLYSKGMYYLTLLLIPVSIFAYFYATNLVQVIFEYGKFDAYSTSITVPVFEVFVLSILFLAVNTYITRFYYAKGDSTAPVVFSILNVFIINIGIMYAFTDDYGATAIAWATLISSVTNTFMLVFYGSRKYGFTLIADEMKKQWLRPWIPFMIISVVTYASSEYLVFDYKWVTFIVGLTIFTVTSLVSLHMFGIKEVSGSLRRLRKRFSRSSHHE</sequence>
<evidence type="ECO:0000256" key="6">
    <source>
        <dbReference type="ARBA" id="ARBA00022989"/>
    </source>
</evidence>
<dbReference type="Pfam" id="PF03023">
    <property type="entry name" value="MurJ"/>
    <property type="match status" value="1"/>
</dbReference>
<evidence type="ECO:0000256" key="4">
    <source>
        <dbReference type="ARBA" id="ARBA00022960"/>
    </source>
</evidence>
<keyword evidence="4" id="KW-0133">Cell shape</keyword>
<feature type="transmembrane region" description="Helical" evidence="8">
    <location>
        <begin position="443"/>
        <end position="462"/>
    </location>
</feature>
<dbReference type="GO" id="GO:0009252">
    <property type="term" value="P:peptidoglycan biosynthetic process"/>
    <property type="evidence" value="ECO:0007669"/>
    <property type="project" value="UniProtKB-KW"/>
</dbReference>
<feature type="transmembrane region" description="Helical" evidence="8">
    <location>
        <begin position="120"/>
        <end position="141"/>
    </location>
</feature>
<feature type="transmembrane region" description="Helical" evidence="8">
    <location>
        <begin position="468"/>
        <end position="489"/>
    </location>
</feature>
<evidence type="ECO:0000256" key="7">
    <source>
        <dbReference type="ARBA" id="ARBA00023136"/>
    </source>
</evidence>
<feature type="transmembrane region" description="Helical" evidence="8">
    <location>
        <begin position="51"/>
        <end position="69"/>
    </location>
</feature>
<dbReference type="GO" id="GO:0005886">
    <property type="term" value="C:plasma membrane"/>
    <property type="evidence" value="ECO:0007669"/>
    <property type="project" value="UniProtKB-SubCell"/>
</dbReference>
<feature type="transmembrane region" description="Helical" evidence="8">
    <location>
        <begin position="81"/>
        <end position="100"/>
    </location>
</feature>
<protein>
    <submittedName>
        <fullName evidence="9">Murein biosynthesis integral membrane protein MurJ</fullName>
    </submittedName>
</protein>
<dbReference type="RefSeq" id="WP_066466034.1">
    <property type="nucleotide sequence ID" value="NZ_MATO01000060.1"/>
</dbReference>
<dbReference type="GO" id="GO:0008360">
    <property type="term" value="P:regulation of cell shape"/>
    <property type="evidence" value="ECO:0007669"/>
    <property type="project" value="UniProtKB-KW"/>
</dbReference>
<dbReference type="InterPro" id="IPR051050">
    <property type="entry name" value="Lipid_II_flippase_MurJ/MviN"/>
</dbReference>
<feature type="transmembrane region" description="Helical" evidence="8">
    <location>
        <begin position="400"/>
        <end position="422"/>
    </location>
</feature>
<keyword evidence="3 8" id="KW-0812">Transmembrane</keyword>
<evidence type="ECO:0000256" key="8">
    <source>
        <dbReference type="SAM" id="Phobius"/>
    </source>
</evidence>
<evidence type="ECO:0000256" key="1">
    <source>
        <dbReference type="ARBA" id="ARBA00004651"/>
    </source>
</evidence>
<evidence type="ECO:0000313" key="10">
    <source>
        <dbReference type="Proteomes" id="UP000093482"/>
    </source>
</evidence>
<evidence type="ECO:0000313" key="9">
    <source>
        <dbReference type="EMBL" id="OCS86826.1"/>
    </source>
</evidence>
<feature type="transmembrane region" description="Helical" evidence="8">
    <location>
        <begin position="341"/>
        <end position="362"/>
    </location>
</feature>
<dbReference type="PANTHER" id="PTHR47019">
    <property type="entry name" value="LIPID II FLIPPASE MURJ"/>
    <property type="match status" value="1"/>
</dbReference>
<dbReference type="EMBL" id="MATO01000060">
    <property type="protein sequence ID" value="OCS86826.1"/>
    <property type="molecule type" value="Genomic_DNA"/>
</dbReference>
<dbReference type="Proteomes" id="UP000093482">
    <property type="component" value="Unassembled WGS sequence"/>
</dbReference>
<organism evidence="9 10">
    <name type="scientific">Caryophanon latum</name>
    <dbReference type="NCBI Taxonomy" id="33977"/>
    <lineage>
        <taxon>Bacteria</taxon>
        <taxon>Bacillati</taxon>
        <taxon>Bacillota</taxon>
        <taxon>Bacilli</taxon>
        <taxon>Bacillales</taxon>
        <taxon>Caryophanaceae</taxon>
        <taxon>Caryophanon</taxon>
    </lineage>
</organism>
<feature type="transmembrane region" description="Helical" evidence="8">
    <location>
        <begin position="179"/>
        <end position="197"/>
    </location>
</feature>
<dbReference type="PRINTS" id="PR01806">
    <property type="entry name" value="VIRFACTRMVIN"/>
</dbReference>
<name>A0A1C0YI23_9BACL</name>
<keyword evidence="6 8" id="KW-1133">Transmembrane helix</keyword>
<dbReference type="PANTHER" id="PTHR47019:SF1">
    <property type="entry name" value="LIPID II FLIPPASE MURJ"/>
    <property type="match status" value="1"/>
</dbReference>
<dbReference type="GO" id="GO:0034204">
    <property type="term" value="P:lipid translocation"/>
    <property type="evidence" value="ECO:0007669"/>
    <property type="project" value="TreeGrafter"/>
</dbReference>
<keyword evidence="7 8" id="KW-0472">Membrane</keyword>
<feature type="transmembrane region" description="Helical" evidence="8">
    <location>
        <begin position="221"/>
        <end position="245"/>
    </location>
</feature>
<comment type="caution">
    <text evidence="9">The sequence shown here is derived from an EMBL/GenBank/DDBJ whole genome shotgun (WGS) entry which is preliminary data.</text>
</comment>
<dbReference type="InterPro" id="IPR004268">
    <property type="entry name" value="MurJ"/>
</dbReference>
<feature type="transmembrane region" description="Helical" evidence="8">
    <location>
        <begin position="7"/>
        <end position="31"/>
    </location>
</feature>
<reference evidence="9 10" key="1">
    <citation type="submission" date="2016-07" db="EMBL/GenBank/DDBJ databases">
        <title>Caryophanon latum genome sequencing.</title>
        <authorList>
            <person name="Verma A."/>
            <person name="Pal Y."/>
            <person name="Krishnamurthi S."/>
        </authorList>
    </citation>
    <scope>NUCLEOTIDE SEQUENCE [LARGE SCALE GENOMIC DNA]</scope>
    <source>
        <strain evidence="9 10">DSM 14151</strain>
    </source>
</reference>
<feature type="transmembrane region" description="Helical" evidence="8">
    <location>
        <begin position="265"/>
        <end position="283"/>
    </location>
</feature>
<feature type="transmembrane region" description="Helical" evidence="8">
    <location>
        <begin position="374"/>
        <end position="394"/>
    </location>
</feature>
<accession>A0A1C0YI23</accession>
<proteinExistence type="predicted"/>
<keyword evidence="2" id="KW-1003">Cell membrane</keyword>
<gene>
    <name evidence="9" type="ORF">A6K76_14340</name>
</gene>
<comment type="subcellular location">
    <subcellularLocation>
        <location evidence="1">Cell membrane</location>
        <topology evidence="1">Multi-pass membrane protein</topology>
    </subcellularLocation>
</comment>
<evidence type="ECO:0000256" key="3">
    <source>
        <dbReference type="ARBA" id="ARBA00022692"/>
    </source>
</evidence>